<dbReference type="InterPro" id="IPR019383">
    <property type="entry name" value="Golgin_A_7/ERF4"/>
</dbReference>
<feature type="domain" description="Golgin subfamily A member 7/ERF4" evidence="3">
    <location>
        <begin position="28"/>
        <end position="124"/>
    </location>
</feature>
<dbReference type="AlphaFoldDB" id="A0A485K573"/>
<evidence type="ECO:0000256" key="2">
    <source>
        <dbReference type="ARBA" id="ARBA00023136"/>
    </source>
</evidence>
<accession>A0A485K573</accession>
<comment type="subcellular location">
    <subcellularLocation>
        <location evidence="1">Membrane</location>
    </subcellularLocation>
</comment>
<evidence type="ECO:0000313" key="4">
    <source>
        <dbReference type="EMBL" id="KAF0719559.1"/>
    </source>
</evidence>
<protein>
    <submittedName>
        <fullName evidence="5">Aste57867_953 protein</fullName>
    </submittedName>
</protein>
<proteinExistence type="predicted"/>
<keyword evidence="2" id="KW-0472">Membrane</keyword>
<evidence type="ECO:0000313" key="6">
    <source>
        <dbReference type="Proteomes" id="UP000332933"/>
    </source>
</evidence>
<dbReference type="Proteomes" id="UP000332933">
    <property type="component" value="Unassembled WGS sequence"/>
</dbReference>
<evidence type="ECO:0000259" key="3">
    <source>
        <dbReference type="Pfam" id="PF10256"/>
    </source>
</evidence>
<reference evidence="5 6" key="1">
    <citation type="submission" date="2019-03" db="EMBL/GenBank/DDBJ databases">
        <authorList>
            <person name="Gaulin E."/>
            <person name="Dumas B."/>
        </authorList>
    </citation>
    <scope>NUCLEOTIDE SEQUENCE [LARGE SCALE GENOMIC DNA]</scope>
    <source>
        <strain evidence="5">CBS 568.67</strain>
    </source>
</reference>
<sequence length="178" mass="19312">MEKTPASPPPRETIRLMPRRVPFVSGISNQYDDEYPVELESLVAEAQFSQAINQINNTLTDYWPCFFCVCCGYACCLCTGGLSLLCPNMCISDAEQYAITLIERINARPCFRDVDVQWALVKKCGRSWVEISFPASRVVPVATAAGSYQTAVLAVAAPVPAAASTVEATVYGSGDTVI</sequence>
<dbReference type="GO" id="GO:0016020">
    <property type="term" value="C:membrane"/>
    <property type="evidence" value="ECO:0007669"/>
    <property type="project" value="UniProtKB-SubCell"/>
</dbReference>
<dbReference type="Pfam" id="PF10256">
    <property type="entry name" value="Erf4"/>
    <property type="match status" value="1"/>
</dbReference>
<organism evidence="5 6">
    <name type="scientific">Aphanomyces stellatus</name>
    <dbReference type="NCBI Taxonomy" id="120398"/>
    <lineage>
        <taxon>Eukaryota</taxon>
        <taxon>Sar</taxon>
        <taxon>Stramenopiles</taxon>
        <taxon>Oomycota</taxon>
        <taxon>Saprolegniomycetes</taxon>
        <taxon>Saprolegniales</taxon>
        <taxon>Verrucalvaceae</taxon>
        <taxon>Aphanomyces</taxon>
    </lineage>
</organism>
<reference evidence="4" key="2">
    <citation type="submission" date="2019-06" db="EMBL/GenBank/DDBJ databases">
        <title>Genomics analysis of Aphanomyces spp. identifies a new class of oomycete effector associated with host adaptation.</title>
        <authorList>
            <person name="Gaulin E."/>
        </authorList>
    </citation>
    <scope>NUCLEOTIDE SEQUENCE</scope>
    <source>
        <strain evidence="4">CBS 578.67</strain>
    </source>
</reference>
<name>A0A485K573_9STRA</name>
<evidence type="ECO:0000313" key="5">
    <source>
        <dbReference type="EMBL" id="VFT78176.1"/>
    </source>
</evidence>
<dbReference type="EMBL" id="VJMH01000062">
    <property type="protein sequence ID" value="KAF0719559.1"/>
    <property type="molecule type" value="Genomic_DNA"/>
</dbReference>
<gene>
    <name evidence="5" type="primary">Aste57867_953</name>
    <name evidence="4" type="ORF">As57867_000952</name>
    <name evidence="5" type="ORF">ASTE57867_953</name>
</gene>
<dbReference type="EMBL" id="CAADRA010000062">
    <property type="protein sequence ID" value="VFT78176.1"/>
    <property type="molecule type" value="Genomic_DNA"/>
</dbReference>
<evidence type="ECO:0000256" key="1">
    <source>
        <dbReference type="ARBA" id="ARBA00004370"/>
    </source>
</evidence>
<keyword evidence="6" id="KW-1185">Reference proteome</keyword>
<dbReference type="OrthoDB" id="161885at2759"/>